<dbReference type="EMBL" id="CAJNOJ010000070">
    <property type="protein sequence ID" value="CAF1028533.1"/>
    <property type="molecule type" value="Genomic_DNA"/>
</dbReference>
<evidence type="ECO:0000313" key="2">
    <source>
        <dbReference type="EMBL" id="CAF1028533.1"/>
    </source>
</evidence>
<protein>
    <recommendedName>
        <fullName evidence="5">G-protein coupled receptors family 1 profile domain-containing protein</fullName>
    </recommendedName>
</protein>
<dbReference type="EMBL" id="CAJNOR010002403">
    <property type="protein sequence ID" value="CAF1289305.1"/>
    <property type="molecule type" value="Genomic_DNA"/>
</dbReference>
<feature type="transmembrane region" description="Helical" evidence="1">
    <location>
        <begin position="39"/>
        <end position="60"/>
    </location>
</feature>
<keyword evidence="4" id="KW-1185">Reference proteome</keyword>
<proteinExistence type="predicted"/>
<dbReference type="OrthoDB" id="10011743at2759"/>
<keyword evidence="1" id="KW-0472">Membrane</keyword>
<evidence type="ECO:0000313" key="3">
    <source>
        <dbReference type="EMBL" id="CAF1289305.1"/>
    </source>
</evidence>
<dbReference type="Proteomes" id="UP000663852">
    <property type="component" value="Unassembled WGS sequence"/>
</dbReference>
<sequence length="167" mass="19287">MSFILLIPLLTEHWVTYLPECYFCQISFTSIQGTLYGGVVVYVFPTWSTTIIYTYIINYMKKTAVQSVLQKRHQTNQRDLVVLRRIIVMLGILLTLCFPTVLTWVSFVINNNIDPIGYRIGWLIFALSFAILPITLALLTSQTRQLLMALCCARRNRIQPVQVITHQ</sequence>
<name>A0A815CUT8_ADIRI</name>
<keyword evidence="1" id="KW-0812">Transmembrane</keyword>
<comment type="caution">
    <text evidence="3">The sequence shown here is derived from an EMBL/GenBank/DDBJ whole genome shotgun (WGS) entry which is preliminary data.</text>
</comment>
<keyword evidence="1" id="KW-1133">Transmembrane helix</keyword>
<dbReference type="SUPFAM" id="SSF81321">
    <property type="entry name" value="Family A G protein-coupled receptor-like"/>
    <property type="match status" value="1"/>
</dbReference>
<feature type="transmembrane region" description="Helical" evidence="1">
    <location>
        <begin position="120"/>
        <end position="139"/>
    </location>
</feature>
<evidence type="ECO:0000256" key="1">
    <source>
        <dbReference type="SAM" id="Phobius"/>
    </source>
</evidence>
<dbReference type="Gene3D" id="1.20.1070.10">
    <property type="entry name" value="Rhodopsin 7-helix transmembrane proteins"/>
    <property type="match status" value="1"/>
</dbReference>
<dbReference type="AlphaFoldDB" id="A0A815CUT8"/>
<evidence type="ECO:0000313" key="4">
    <source>
        <dbReference type="Proteomes" id="UP000663828"/>
    </source>
</evidence>
<dbReference type="Proteomes" id="UP000663828">
    <property type="component" value="Unassembled WGS sequence"/>
</dbReference>
<evidence type="ECO:0008006" key="5">
    <source>
        <dbReference type="Google" id="ProtNLM"/>
    </source>
</evidence>
<reference evidence="3" key="1">
    <citation type="submission" date="2021-02" db="EMBL/GenBank/DDBJ databases">
        <authorList>
            <person name="Nowell W R."/>
        </authorList>
    </citation>
    <scope>NUCLEOTIDE SEQUENCE</scope>
</reference>
<organism evidence="3 4">
    <name type="scientific">Adineta ricciae</name>
    <name type="common">Rotifer</name>
    <dbReference type="NCBI Taxonomy" id="249248"/>
    <lineage>
        <taxon>Eukaryota</taxon>
        <taxon>Metazoa</taxon>
        <taxon>Spiralia</taxon>
        <taxon>Gnathifera</taxon>
        <taxon>Rotifera</taxon>
        <taxon>Eurotatoria</taxon>
        <taxon>Bdelloidea</taxon>
        <taxon>Adinetida</taxon>
        <taxon>Adinetidae</taxon>
        <taxon>Adineta</taxon>
    </lineage>
</organism>
<gene>
    <name evidence="2" type="ORF">EDS130_LOCUS16285</name>
    <name evidence="3" type="ORF">XAT740_LOCUS28250</name>
</gene>
<accession>A0A815CUT8</accession>
<feature type="transmembrane region" description="Helical" evidence="1">
    <location>
        <begin position="81"/>
        <end position="108"/>
    </location>
</feature>